<proteinExistence type="predicted"/>
<reference evidence="2 3" key="1">
    <citation type="journal article" date="2019" name="J. Gen. Appl. Microbiol.">
        <title>Aerobic degradation of cis-dichloroethene by the marine bacterium Marinobacter salsuginis strain 5N-3.</title>
        <authorList>
            <person name="Inoue Y."/>
            <person name="Fukunaga Y."/>
            <person name="Katsumata H."/>
            <person name="Ohji S."/>
            <person name="Hosoyama A."/>
            <person name="Mori K."/>
            <person name="Ando K."/>
        </authorList>
    </citation>
    <scope>NUCLEOTIDE SEQUENCE [LARGE SCALE GENOMIC DNA]</scope>
    <source>
        <strain evidence="2 3">NBRC 109114</strain>
    </source>
</reference>
<accession>A0A5M3Q6V2</accession>
<protein>
    <recommendedName>
        <fullName evidence="1">GIY-YIG domain-containing protein</fullName>
    </recommendedName>
</protein>
<evidence type="ECO:0000313" key="2">
    <source>
        <dbReference type="EMBL" id="GBO90500.1"/>
    </source>
</evidence>
<comment type="caution">
    <text evidence="2">The sequence shown here is derived from an EMBL/GenBank/DDBJ whole genome shotgun (WGS) entry which is preliminary data.</text>
</comment>
<gene>
    <name evidence="2" type="ORF">MSSD14B_41680</name>
</gene>
<dbReference type="AlphaFoldDB" id="A0A5M3Q6V2"/>
<dbReference type="PROSITE" id="PS50164">
    <property type="entry name" value="GIY_YIG"/>
    <property type="match status" value="1"/>
</dbReference>
<organism evidence="2 3">
    <name type="scientific">Marinobacter salsuginis</name>
    <dbReference type="NCBI Taxonomy" id="418719"/>
    <lineage>
        <taxon>Bacteria</taxon>
        <taxon>Pseudomonadati</taxon>
        <taxon>Pseudomonadota</taxon>
        <taxon>Gammaproteobacteria</taxon>
        <taxon>Pseudomonadales</taxon>
        <taxon>Marinobacteraceae</taxon>
        <taxon>Marinobacter</taxon>
    </lineage>
</organism>
<evidence type="ECO:0000259" key="1">
    <source>
        <dbReference type="PROSITE" id="PS50164"/>
    </source>
</evidence>
<dbReference type="InterPro" id="IPR000305">
    <property type="entry name" value="GIY-YIG_endonuc"/>
</dbReference>
<dbReference type="Pfam" id="PF22945">
    <property type="entry name" value="LEM-3_GIY-YIG"/>
    <property type="match status" value="1"/>
</dbReference>
<dbReference type="CDD" id="cd10440">
    <property type="entry name" value="GIY-YIG_COG3680"/>
    <property type="match status" value="1"/>
</dbReference>
<feature type="domain" description="GIY-YIG" evidence="1">
    <location>
        <begin position="2"/>
        <end position="86"/>
    </location>
</feature>
<name>A0A5M3Q6V2_9GAMM</name>
<dbReference type="RefSeq" id="WP_194839047.1">
    <property type="nucleotide sequence ID" value="NZ_BGZI01000045.1"/>
</dbReference>
<evidence type="ECO:0000313" key="3">
    <source>
        <dbReference type="Proteomes" id="UP000387223"/>
    </source>
</evidence>
<dbReference type="Proteomes" id="UP000387223">
    <property type="component" value="Unassembled WGS sequence"/>
</dbReference>
<dbReference type="EMBL" id="BGZI01000045">
    <property type="protein sequence ID" value="GBO90500.1"/>
    <property type="molecule type" value="Genomic_DNA"/>
</dbReference>
<sequence length="206" mass="23401">MNNYYVYVYIDPRNFKEFYYGKGKGSRKDAHLGEDSDSEKSKRIKAIHAEGLSPIVRVIARNLSEHDALLVEKTLLWKLGKQLTNISSGHYAANFRPHDALHKKLSGFDFQNGLYYYNVGEGHHRNWDDYIRYGFISAGRAPRFRDAMLGLEEGDIVAAYLKRRGFVGIGAYSRPRLPLIPDEACHPFHAKAATDSTAKLPPWQAA</sequence>